<dbReference type="OrthoDB" id="823268at2"/>
<dbReference type="PATRIC" id="fig|1292034.3.peg.2298"/>
<dbReference type="AlphaFoldDB" id="R0CZ58"/>
<dbReference type="InterPro" id="IPR052567">
    <property type="entry name" value="OP_Dioxygenase"/>
</dbReference>
<name>R0CZ58_CAUVI</name>
<dbReference type="SUPFAM" id="SSF109604">
    <property type="entry name" value="HD-domain/PDEase-like"/>
    <property type="match status" value="1"/>
</dbReference>
<dbReference type="Gene3D" id="1.10.3210.10">
    <property type="entry name" value="Hypothetical protein af1432"/>
    <property type="match status" value="1"/>
</dbReference>
<reference evidence="2 3" key="1">
    <citation type="journal article" date="2013" name="Genome Announc.">
        <title>Draft Genome Sequence for Caulobacter sp. Strain OR37, a Bacterium Tolerant to Heavy Metals.</title>
        <authorList>
            <person name="Utturkar S.M."/>
            <person name="Bollmann A."/>
            <person name="Brzoska R.M."/>
            <person name="Klingeman D.M."/>
            <person name="Epstein S.E."/>
            <person name="Palumbo A.V."/>
            <person name="Brown S.D."/>
        </authorList>
    </citation>
    <scope>NUCLEOTIDE SEQUENCE [LARGE SCALE GENOMIC DNA]</scope>
    <source>
        <strain evidence="2 3">OR37</strain>
    </source>
</reference>
<dbReference type="RefSeq" id="WP_004619855.1">
    <property type="nucleotide sequence ID" value="NZ_APMP01000013.1"/>
</dbReference>
<dbReference type="PANTHER" id="PTHR40202:SF1">
    <property type="entry name" value="HD DOMAIN-CONTAINING PROTEIN"/>
    <property type="match status" value="1"/>
</dbReference>
<keyword evidence="2" id="KW-0378">Hydrolase</keyword>
<dbReference type="eggNOG" id="COG4341">
    <property type="taxonomic scope" value="Bacteria"/>
</dbReference>
<comment type="caution">
    <text evidence="2">The sequence shown here is derived from an EMBL/GenBank/DDBJ whole genome shotgun (WGS) entry which is preliminary data.</text>
</comment>
<evidence type="ECO:0000313" key="3">
    <source>
        <dbReference type="Proteomes" id="UP000013063"/>
    </source>
</evidence>
<dbReference type="Pfam" id="PF01966">
    <property type="entry name" value="HD"/>
    <property type="match status" value="1"/>
</dbReference>
<dbReference type="InterPro" id="IPR003607">
    <property type="entry name" value="HD/PDEase_dom"/>
</dbReference>
<organism evidence="2 3">
    <name type="scientific">Caulobacter vibrioides OR37</name>
    <dbReference type="NCBI Taxonomy" id="1292034"/>
    <lineage>
        <taxon>Bacteria</taxon>
        <taxon>Pseudomonadati</taxon>
        <taxon>Pseudomonadota</taxon>
        <taxon>Alphaproteobacteria</taxon>
        <taxon>Caulobacterales</taxon>
        <taxon>Caulobacteraceae</taxon>
        <taxon>Caulobacter</taxon>
    </lineage>
</organism>
<dbReference type="STRING" id="1292034.OR37_02313"/>
<dbReference type="InterPro" id="IPR006674">
    <property type="entry name" value="HD_domain"/>
</dbReference>
<proteinExistence type="predicted"/>
<evidence type="ECO:0000313" key="2">
    <source>
        <dbReference type="EMBL" id="ENZ81716.1"/>
    </source>
</evidence>
<dbReference type="GO" id="GO:0016787">
    <property type="term" value="F:hydrolase activity"/>
    <property type="evidence" value="ECO:0007669"/>
    <property type="project" value="UniProtKB-KW"/>
</dbReference>
<dbReference type="Proteomes" id="UP000013063">
    <property type="component" value="Unassembled WGS sequence"/>
</dbReference>
<dbReference type="EMBL" id="APMP01000013">
    <property type="protein sequence ID" value="ENZ81716.1"/>
    <property type="molecule type" value="Genomic_DNA"/>
</dbReference>
<dbReference type="PANTHER" id="PTHR40202">
    <property type="match status" value="1"/>
</dbReference>
<sequence>MTETKPYFPTLEALDAYLEEMANRPCEAPELSELDHGLQCAAVLKAMKPDDVELQVAGLLHDVAHGLCHIRDHAEFGADALRGLMNDRVNALVALHVAAKRYMVTTQPDYRQCLSPTSVRSFEAQGGDMTAEEVARFAEDPHRDDALLLREADDAAKVLGKVVPGLETWRDALRACARAA</sequence>
<evidence type="ECO:0000259" key="1">
    <source>
        <dbReference type="Pfam" id="PF01966"/>
    </source>
</evidence>
<dbReference type="CDD" id="cd00077">
    <property type="entry name" value="HDc"/>
    <property type="match status" value="1"/>
</dbReference>
<feature type="domain" description="HD" evidence="1">
    <location>
        <begin position="38"/>
        <end position="101"/>
    </location>
</feature>
<keyword evidence="3" id="KW-1185">Reference proteome</keyword>
<gene>
    <name evidence="2" type="ORF">OR37_02313</name>
</gene>
<accession>R0CZ58</accession>
<protein>
    <submittedName>
        <fullName evidence="2">Putative HD phosphohydrolase</fullName>
    </submittedName>
</protein>